<dbReference type="GO" id="GO:0016747">
    <property type="term" value="F:acyltransferase activity, transferring groups other than amino-acyl groups"/>
    <property type="evidence" value="ECO:0007669"/>
    <property type="project" value="InterPro"/>
</dbReference>
<dbReference type="AlphaFoldDB" id="A0A918AT14"/>
<dbReference type="EMBL" id="BMRG01000019">
    <property type="protein sequence ID" value="GGP79807.1"/>
    <property type="molecule type" value="Genomic_DNA"/>
</dbReference>
<proteinExistence type="predicted"/>
<evidence type="ECO:0000313" key="3">
    <source>
        <dbReference type="Proteomes" id="UP000639606"/>
    </source>
</evidence>
<sequence length="89" mass="9808">MGRYPGIRRGGRLVVLAGERLCPPGWTEVHAVVSGAISRGDIPFLHASLSDTAAIRLHEALGFRLRRRTRIVVVRVPERGNGDERSPRS</sequence>
<dbReference type="InterPro" id="IPR013653">
    <property type="entry name" value="GCN5-like_dom"/>
</dbReference>
<dbReference type="Gene3D" id="3.40.630.30">
    <property type="match status" value="1"/>
</dbReference>
<dbReference type="Proteomes" id="UP000639606">
    <property type="component" value="Unassembled WGS sequence"/>
</dbReference>
<feature type="domain" description="GCN5-related N-acetyltransferase Rv2170-like" evidence="1">
    <location>
        <begin position="29"/>
        <end position="70"/>
    </location>
</feature>
<name>A0A918AT14_9PSEU</name>
<evidence type="ECO:0000259" key="1">
    <source>
        <dbReference type="Pfam" id="PF08445"/>
    </source>
</evidence>
<evidence type="ECO:0000313" key="2">
    <source>
        <dbReference type="EMBL" id="GGP79807.1"/>
    </source>
</evidence>
<reference evidence="2" key="1">
    <citation type="journal article" date="2014" name="Int. J. Syst. Evol. Microbiol.">
        <title>Complete genome sequence of Corynebacterium casei LMG S-19264T (=DSM 44701T), isolated from a smear-ripened cheese.</title>
        <authorList>
            <consortium name="US DOE Joint Genome Institute (JGI-PGF)"/>
            <person name="Walter F."/>
            <person name="Albersmeier A."/>
            <person name="Kalinowski J."/>
            <person name="Ruckert C."/>
        </authorList>
    </citation>
    <scope>NUCLEOTIDE SEQUENCE</scope>
    <source>
        <strain evidence="2">JCM 3313</strain>
    </source>
</reference>
<accession>A0A918AT14</accession>
<dbReference type="Pfam" id="PF08445">
    <property type="entry name" value="FR47"/>
    <property type="match status" value="1"/>
</dbReference>
<comment type="caution">
    <text evidence="2">The sequence shown here is derived from an EMBL/GenBank/DDBJ whole genome shotgun (WGS) entry which is preliminary data.</text>
</comment>
<protein>
    <recommendedName>
        <fullName evidence="1">GCN5-related N-acetyltransferase Rv2170-like domain-containing protein</fullName>
    </recommendedName>
</protein>
<keyword evidence="3" id="KW-1185">Reference proteome</keyword>
<organism evidence="2 3">
    <name type="scientific">Saccharothrix coeruleofusca</name>
    <dbReference type="NCBI Taxonomy" id="33919"/>
    <lineage>
        <taxon>Bacteria</taxon>
        <taxon>Bacillati</taxon>
        <taxon>Actinomycetota</taxon>
        <taxon>Actinomycetes</taxon>
        <taxon>Pseudonocardiales</taxon>
        <taxon>Pseudonocardiaceae</taxon>
        <taxon>Saccharothrix</taxon>
    </lineage>
</organism>
<gene>
    <name evidence="2" type="ORF">GCM10010185_62150</name>
</gene>
<reference evidence="2" key="2">
    <citation type="submission" date="2020-09" db="EMBL/GenBank/DDBJ databases">
        <authorList>
            <person name="Sun Q."/>
            <person name="Ohkuma M."/>
        </authorList>
    </citation>
    <scope>NUCLEOTIDE SEQUENCE</scope>
    <source>
        <strain evidence="2">JCM 3313</strain>
    </source>
</reference>